<dbReference type="OrthoDB" id="7541663at2"/>
<comment type="caution">
    <text evidence="1">The sequence shown here is derived from an EMBL/GenBank/DDBJ whole genome shotgun (WGS) entry which is preliminary data.</text>
</comment>
<dbReference type="PATRIC" id="fig|582475.4.peg.4727"/>
<dbReference type="RefSeq" id="WP_049669025.1">
    <property type="nucleotide sequence ID" value="NZ_LFXJ01000013.1"/>
</dbReference>
<dbReference type="GeneID" id="96601233"/>
<gene>
    <name evidence="1" type="ORF">ACZ11_23830</name>
</gene>
<name>A0A0K9F205_9BACI</name>
<evidence type="ECO:0000313" key="1">
    <source>
        <dbReference type="EMBL" id="KMY28267.1"/>
    </source>
</evidence>
<evidence type="ECO:0000313" key="2">
    <source>
        <dbReference type="Proteomes" id="UP000037326"/>
    </source>
</evidence>
<reference evidence="2" key="1">
    <citation type="submission" date="2015-07" db="EMBL/GenBank/DDBJ databases">
        <authorList>
            <consortium name="Consortium for Microbial Forensics and Genomics (microFORGE)"/>
            <person name="Knight B.M."/>
            <person name="Roberts D.P."/>
            <person name="Lin D."/>
            <person name="Hari K."/>
            <person name="Fletcher J."/>
            <person name="Melcher U."/>
            <person name="Blagden T."/>
            <person name="Winegar R.A."/>
        </authorList>
    </citation>
    <scope>NUCLEOTIDE SEQUENCE [LARGE SCALE GENOMIC DNA]</scope>
    <source>
        <strain evidence="2">DSM 23493</strain>
    </source>
</reference>
<dbReference type="EMBL" id="LFXJ01000013">
    <property type="protein sequence ID" value="KMY28267.1"/>
    <property type="molecule type" value="Genomic_DNA"/>
</dbReference>
<proteinExistence type="predicted"/>
<dbReference type="Proteomes" id="UP000037326">
    <property type="component" value="Unassembled WGS sequence"/>
</dbReference>
<sequence>MDIMKIFKFIYKKQNNYIEVSKMRQKFIRNRNHKKELNIKKYFYYDETSNYRKFRLNSKKNNGFNISLTETLVLGGMVCENEISDSSFKELMSQIKLKNNPPEIKSRHIYGSGGNYFNQINNKNLHSILRWIEKNKIFIHFTSHCTGYNICEQIINSIDNSGDEGKKLFKKKLLFELVCKDEKGLSDILEKLNHSNKDKGEIIGFWSDLIDWINFDKYLNNHLITKKIDSVAKSKNDLILKIKFIIMKDLYNDLCSAKKTCLKVEDMLFDGKGVIENDLSRFYQLPLIYFPHSKHMFDEEDVIKQIIQEYPLSFKGKKIDNYSFESSLEFIEIRICDWIVGILGRTIKFLRQVNEDEMYKFIRSLNELQKSNIELLGKLIEDSNRENPYYIRVSDEFGLEGKLEWITHFKEYEVRAYLKRPTKREE</sequence>
<protein>
    <recommendedName>
        <fullName evidence="3">DUF3800 domain-containing protein</fullName>
    </recommendedName>
</protein>
<organism evidence="1 2">
    <name type="scientific">Lysinibacillus xylanilyticus</name>
    <dbReference type="NCBI Taxonomy" id="582475"/>
    <lineage>
        <taxon>Bacteria</taxon>
        <taxon>Bacillati</taxon>
        <taxon>Bacillota</taxon>
        <taxon>Bacilli</taxon>
        <taxon>Bacillales</taxon>
        <taxon>Bacillaceae</taxon>
        <taxon>Lysinibacillus</taxon>
    </lineage>
</organism>
<accession>A0A0K9F205</accession>
<evidence type="ECO:0008006" key="3">
    <source>
        <dbReference type="Google" id="ProtNLM"/>
    </source>
</evidence>
<dbReference type="AlphaFoldDB" id="A0A0K9F205"/>